<dbReference type="AlphaFoldDB" id="A0A4R5CNQ3"/>
<dbReference type="PANTHER" id="PTHR31362:SF0">
    <property type="entry name" value="EXOSTOSIN DOMAIN-CONTAINING PROTEIN-RELATED"/>
    <property type="match status" value="1"/>
</dbReference>
<keyword evidence="2" id="KW-1185">Reference proteome</keyword>
<comment type="caution">
    <text evidence="1">The sequence shown here is derived from an EMBL/GenBank/DDBJ whole genome shotgun (WGS) entry which is preliminary data.</text>
</comment>
<proteinExistence type="predicted"/>
<dbReference type="Pfam" id="PF03385">
    <property type="entry name" value="STELLO"/>
    <property type="match status" value="1"/>
</dbReference>
<dbReference type="RefSeq" id="WP_132066936.1">
    <property type="nucleotide sequence ID" value="NZ_SMFN01000017.1"/>
</dbReference>
<organism evidence="1 2">
    <name type="scientific">Flavobacterium sandaracinum</name>
    <dbReference type="NCBI Taxonomy" id="2541733"/>
    <lineage>
        <taxon>Bacteria</taxon>
        <taxon>Pseudomonadati</taxon>
        <taxon>Bacteroidota</taxon>
        <taxon>Flavobacteriia</taxon>
        <taxon>Flavobacteriales</taxon>
        <taxon>Flavobacteriaceae</taxon>
        <taxon>Flavobacterium</taxon>
    </lineage>
</organism>
<dbReference type="OrthoDB" id="446056at2"/>
<name>A0A4R5CNQ3_9FLAO</name>
<dbReference type="EMBL" id="SMFN01000017">
    <property type="protein sequence ID" value="TDE02049.1"/>
    <property type="molecule type" value="Genomic_DNA"/>
</dbReference>
<evidence type="ECO:0000313" key="2">
    <source>
        <dbReference type="Proteomes" id="UP000294644"/>
    </source>
</evidence>
<gene>
    <name evidence="1" type="ORF">E0F91_13240</name>
</gene>
<protein>
    <submittedName>
        <fullName evidence="1">DUF288 domain-containing protein</fullName>
    </submittedName>
</protein>
<dbReference type="PANTHER" id="PTHR31362">
    <property type="entry name" value="GLYCOSYLTRANSFERASE STELLO1-RELATED"/>
    <property type="match status" value="1"/>
</dbReference>
<evidence type="ECO:0000313" key="1">
    <source>
        <dbReference type="EMBL" id="TDE02049.1"/>
    </source>
</evidence>
<accession>A0A4R5CNQ3</accession>
<reference evidence="1 2" key="1">
    <citation type="submission" date="2019-03" db="EMBL/GenBank/DDBJ databases">
        <title>Flavobacterium LB-D12 sp. nov., isolated from arctic soil.</title>
        <authorList>
            <person name="Chaudhary D.K."/>
        </authorList>
    </citation>
    <scope>NUCLEOTIDE SEQUENCE [LARGE SCALE GENOMIC DNA]</scope>
    <source>
        <strain evidence="1 2">LB-D12</strain>
    </source>
</reference>
<sequence>MENRIMIKYIVITSIFDPTEAVVAFSKMKDYRLIVVGDRKSPEDWNCKNVDYISVLQQEKLHFKLATVLPYNHYCRKMLGYLKAMQNGANYIIDTDDDNIPKINWRFPKFEGKYDCITKGEGFVNIYQLYTKQKIWPRGLPLKLINTQFELEKKIEIKECKVGIWQGLADEDPDVDAIYRLTNDKACYFEEREPVVCGQSIISPFNTQNTIIRKELFVLMYLPTYVTFRFTDILRGLVAQPIMWLYGYQLGFVNATVVQKRNPHDYMKDFISEIPMYEYCDNVVKLVTNSISKSESIETNLYNAYNALLKEGIVCELELKVLATWLMDIKSISDANDGVN</sequence>
<dbReference type="Proteomes" id="UP000294644">
    <property type="component" value="Unassembled WGS sequence"/>
</dbReference>
<dbReference type="InterPro" id="IPR005049">
    <property type="entry name" value="STL-like"/>
</dbReference>